<dbReference type="SUPFAM" id="SSF52374">
    <property type="entry name" value="Nucleotidylyl transferase"/>
    <property type="match status" value="1"/>
</dbReference>
<dbReference type="Gene3D" id="3.40.50.620">
    <property type="entry name" value="HUPs"/>
    <property type="match status" value="1"/>
</dbReference>
<evidence type="ECO:0008006" key="6">
    <source>
        <dbReference type="Google" id="ProtNLM"/>
    </source>
</evidence>
<dbReference type="PANTHER" id="PTHR43793:SF2">
    <property type="entry name" value="BIFUNCTIONAL PROTEIN HLDE"/>
    <property type="match status" value="1"/>
</dbReference>
<dbReference type="Gene3D" id="2.60.120.10">
    <property type="entry name" value="Jelly Rolls"/>
    <property type="match status" value="1"/>
</dbReference>
<keyword evidence="1" id="KW-0808">Transferase</keyword>
<dbReference type="InterPro" id="IPR004821">
    <property type="entry name" value="Cyt_trans-like"/>
</dbReference>
<protein>
    <recommendedName>
        <fullName evidence="6">Cytidyltransferase-like domain-containing protein</fullName>
    </recommendedName>
</protein>
<evidence type="ECO:0000259" key="4">
    <source>
        <dbReference type="Pfam" id="PF01467"/>
    </source>
</evidence>
<evidence type="ECO:0000259" key="3">
    <source>
        <dbReference type="Pfam" id="PF01050"/>
    </source>
</evidence>
<accession>A0A6C0B275</accession>
<reference evidence="5" key="1">
    <citation type="journal article" date="2020" name="Nature">
        <title>Giant virus diversity and host interactions through global metagenomics.</title>
        <authorList>
            <person name="Schulz F."/>
            <person name="Roux S."/>
            <person name="Paez-Espino D."/>
            <person name="Jungbluth S."/>
            <person name="Walsh D.A."/>
            <person name="Denef V.J."/>
            <person name="McMahon K.D."/>
            <person name="Konstantinidis K.T."/>
            <person name="Eloe-Fadrosh E.A."/>
            <person name="Kyrpides N.C."/>
            <person name="Woyke T."/>
        </authorList>
    </citation>
    <scope>NUCLEOTIDE SEQUENCE</scope>
    <source>
        <strain evidence="5">GVMAG-M-3300009187-29</strain>
    </source>
</reference>
<evidence type="ECO:0000256" key="2">
    <source>
        <dbReference type="ARBA" id="ARBA00022695"/>
    </source>
</evidence>
<dbReference type="Pfam" id="PF01050">
    <property type="entry name" value="MannoseP_isomer"/>
    <property type="match status" value="1"/>
</dbReference>
<dbReference type="InterPro" id="IPR050385">
    <property type="entry name" value="Archaeal_FAD_synthase"/>
</dbReference>
<keyword evidence="2" id="KW-0548">Nucleotidyltransferase</keyword>
<evidence type="ECO:0000313" key="5">
    <source>
        <dbReference type="EMBL" id="QHS86335.1"/>
    </source>
</evidence>
<dbReference type="GO" id="GO:0005976">
    <property type="term" value="P:polysaccharide metabolic process"/>
    <property type="evidence" value="ECO:0007669"/>
    <property type="project" value="InterPro"/>
</dbReference>
<dbReference type="InterPro" id="IPR014710">
    <property type="entry name" value="RmlC-like_jellyroll"/>
</dbReference>
<proteinExistence type="predicted"/>
<dbReference type="GO" id="GO:0016779">
    <property type="term" value="F:nucleotidyltransferase activity"/>
    <property type="evidence" value="ECO:0007669"/>
    <property type="project" value="UniProtKB-KW"/>
</dbReference>
<organism evidence="5">
    <name type="scientific">viral metagenome</name>
    <dbReference type="NCBI Taxonomy" id="1070528"/>
    <lineage>
        <taxon>unclassified sequences</taxon>
        <taxon>metagenomes</taxon>
        <taxon>organismal metagenomes</taxon>
    </lineage>
</organism>
<dbReference type="SUPFAM" id="SSF51182">
    <property type="entry name" value="RmlC-like cupins"/>
    <property type="match status" value="1"/>
</dbReference>
<feature type="domain" description="Cytidyltransferase-like" evidence="4">
    <location>
        <begin position="290"/>
        <end position="388"/>
    </location>
</feature>
<sequence>MFVILYMINHKIKVLDEEMKIVENNINIKHQIHSRVDYKNSACVKPWGHEFLIYESDKIGVWFLKIKKGQSTSLHTHFNKDTIIICLNGIAKINLLNSSIILNPMSSIHLPQYNFHGLSSFSEETYLLEIEIFNDSAKFSDKNDLLRINDQYKRNSTGYESSVNKTTEDLDKLDYFFLTTDFDKQIKGVNLKVTEINNKNKKDPVGSMFNNNNYNILLRGVVNQNMKYLKEGSFIDNFDGIQFPEESILVLSLHNSDYAEDSKIIYDKEQLKLVVDKLNKNNEKIILSSGCFDIIHVGHINTLRESKKLGDKLMVCLSSDEQIKLLKGANRPINNYKDRIDLFKTISYVDYVILYNEENIAKEETLGDIMKIVNPFYWTKGNDYIEEKIIEKHPYLTNIKLFKNVDGKSTTNIVNKIRSDDE</sequence>
<dbReference type="Pfam" id="PF01467">
    <property type="entry name" value="CTP_transf_like"/>
    <property type="match status" value="1"/>
</dbReference>
<dbReference type="AlphaFoldDB" id="A0A6C0B275"/>
<name>A0A6C0B275_9ZZZZ</name>
<dbReference type="InterPro" id="IPR001538">
    <property type="entry name" value="Man6P_isomerase-2_C"/>
</dbReference>
<dbReference type="NCBIfam" id="TIGR00125">
    <property type="entry name" value="cyt_tran_rel"/>
    <property type="match status" value="1"/>
</dbReference>
<dbReference type="PANTHER" id="PTHR43793">
    <property type="entry name" value="FAD SYNTHASE"/>
    <property type="match status" value="1"/>
</dbReference>
<dbReference type="InterPro" id="IPR014729">
    <property type="entry name" value="Rossmann-like_a/b/a_fold"/>
</dbReference>
<feature type="domain" description="Mannose-6-phosphate isomerase type II C-terminal" evidence="3">
    <location>
        <begin position="42"/>
        <end position="150"/>
    </location>
</feature>
<evidence type="ECO:0000256" key="1">
    <source>
        <dbReference type="ARBA" id="ARBA00022679"/>
    </source>
</evidence>
<dbReference type="EMBL" id="MN739053">
    <property type="protein sequence ID" value="QHS86335.1"/>
    <property type="molecule type" value="Genomic_DNA"/>
</dbReference>
<dbReference type="InterPro" id="IPR011051">
    <property type="entry name" value="RmlC_Cupin_sf"/>
</dbReference>